<feature type="signal peptide" evidence="1">
    <location>
        <begin position="1"/>
        <end position="20"/>
    </location>
</feature>
<proteinExistence type="predicted"/>
<dbReference type="Proteomes" id="UP000318288">
    <property type="component" value="Unassembled WGS sequence"/>
</dbReference>
<comment type="caution">
    <text evidence="2">The sequence shown here is derived from an EMBL/GenBank/DDBJ whole genome shotgun (WGS) entry which is preliminary data.</text>
</comment>
<keyword evidence="1" id="KW-0732">Signal</keyword>
<reference evidence="2 3" key="1">
    <citation type="submission" date="2019-02" db="EMBL/GenBank/DDBJ databases">
        <title>Deep-cultivation of Planctomycetes and their phenomic and genomic characterization uncovers novel biology.</title>
        <authorList>
            <person name="Wiegand S."/>
            <person name="Jogler M."/>
            <person name="Boedeker C."/>
            <person name="Pinto D."/>
            <person name="Vollmers J."/>
            <person name="Rivas-Marin E."/>
            <person name="Kohn T."/>
            <person name="Peeters S.H."/>
            <person name="Heuer A."/>
            <person name="Rast P."/>
            <person name="Oberbeckmann S."/>
            <person name="Bunk B."/>
            <person name="Jeske O."/>
            <person name="Meyerdierks A."/>
            <person name="Storesund J.E."/>
            <person name="Kallscheuer N."/>
            <person name="Luecker S."/>
            <person name="Lage O.M."/>
            <person name="Pohl T."/>
            <person name="Merkel B.J."/>
            <person name="Hornburger P."/>
            <person name="Mueller R.-W."/>
            <person name="Bruemmer F."/>
            <person name="Labrenz M."/>
            <person name="Spormann A.M."/>
            <person name="Op Den Camp H."/>
            <person name="Overmann J."/>
            <person name="Amann R."/>
            <person name="Jetten M.S.M."/>
            <person name="Mascher T."/>
            <person name="Medema M.H."/>
            <person name="Devos D.P."/>
            <person name="Kaster A.-K."/>
            <person name="Ovreas L."/>
            <person name="Rohde M."/>
            <person name="Galperin M.Y."/>
            <person name="Jogler C."/>
        </authorList>
    </citation>
    <scope>NUCLEOTIDE SEQUENCE [LARGE SCALE GENOMIC DNA]</scope>
    <source>
        <strain evidence="2 3">Poly51</strain>
    </source>
</reference>
<organism evidence="2 3">
    <name type="scientific">Rubripirellula tenax</name>
    <dbReference type="NCBI Taxonomy" id="2528015"/>
    <lineage>
        <taxon>Bacteria</taxon>
        <taxon>Pseudomonadati</taxon>
        <taxon>Planctomycetota</taxon>
        <taxon>Planctomycetia</taxon>
        <taxon>Pirellulales</taxon>
        <taxon>Pirellulaceae</taxon>
        <taxon>Rubripirellula</taxon>
    </lineage>
</organism>
<protein>
    <recommendedName>
        <fullName evidence="4">Secreted protein</fullName>
    </recommendedName>
</protein>
<evidence type="ECO:0000313" key="3">
    <source>
        <dbReference type="Proteomes" id="UP000318288"/>
    </source>
</evidence>
<dbReference type="EMBL" id="SJPW01000002">
    <property type="protein sequence ID" value="TWU58908.1"/>
    <property type="molecule type" value="Genomic_DNA"/>
</dbReference>
<dbReference type="AlphaFoldDB" id="A0A5C6FBX0"/>
<evidence type="ECO:0000256" key="1">
    <source>
        <dbReference type="SAM" id="SignalP"/>
    </source>
</evidence>
<evidence type="ECO:0008006" key="4">
    <source>
        <dbReference type="Google" id="ProtNLM"/>
    </source>
</evidence>
<feature type="chain" id="PRO_5022689184" description="Secreted protein" evidence="1">
    <location>
        <begin position="21"/>
        <end position="334"/>
    </location>
</feature>
<evidence type="ECO:0000313" key="2">
    <source>
        <dbReference type="EMBL" id="TWU58908.1"/>
    </source>
</evidence>
<gene>
    <name evidence="2" type="ORF">Poly51_16880</name>
</gene>
<keyword evidence="3" id="KW-1185">Reference proteome</keyword>
<accession>A0A5C6FBX0</accession>
<name>A0A5C6FBX0_9BACT</name>
<sequence precursor="true">MRWCLLFALIGLSMMDASFAERPPEAEGLDAGRASPANVGPTDSGFFGGPELGSGVVRFQLIQGRLCLDSPRHRKGSQSCQEGDCFESICVTAQRGIPSLHYVLESPQQNVTLNVQDASEIRIESWIPTSNTRSLLHHDDSGAIVWERESDGNTIRSSGATLLHLRQLDPNSFDAHFGTLIMRMLNGTSLETLGRQTHRAMLDEASNSEGTTVATTEVASAIAALRSPRRHVRATAERQLLMWGTPALALIDSLDTGQWDSEQADRIAAVRRRLRRNDSDTPAKLAKLLVNDDEYWASMSDRLTGAQRTVAENHLRRVGLEVSLSSPAIRVAKK</sequence>